<dbReference type="InterPro" id="IPR011078">
    <property type="entry name" value="PyrdxlP_homeostasis"/>
</dbReference>
<reference evidence="6 7" key="1">
    <citation type="submission" date="2018-06" db="EMBL/GenBank/DDBJ databases">
        <authorList>
            <consortium name="Pathogen Informatics"/>
            <person name="Doyle S."/>
        </authorList>
    </citation>
    <scope>NUCLEOTIDE SEQUENCE [LARGE SCALE GENOMIC DNA]</scope>
    <source>
        <strain evidence="6 7">NCTC12112</strain>
    </source>
</reference>
<gene>
    <name evidence="6" type="primary">yggS</name>
    <name evidence="6" type="ORF">NCTC12112_02001</name>
</gene>
<dbReference type="GO" id="GO:0030170">
    <property type="term" value="F:pyridoxal phosphate binding"/>
    <property type="evidence" value="ECO:0007669"/>
    <property type="project" value="UniProtKB-UniRule"/>
</dbReference>
<dbReference type="AlphaFoldDB" id="A0AAX2JCR7"/>
<dbReference type="Proteomes" id="UP000249008">
    <property type="component" value="Chromosome 1"/>
</dbReference>
<comment type="function">
    <text evidence="2">Pyridoxal 5'-phosphate (PLP)-binding protein, which is involved in PLP homeostasis.</text>
</comment>
<dbReference type="PIRSF" id="PIRSF004848">
    <property type="entry name" value="YBL036c_PLPDEIII"/>
    <property type="match status" value="1"/>
</dbReference>
<evidence type="ECO:0000256" key="4">
    <source>
        <dbReference type="RuleBase" id="RU004514"/>
    </source>
</evidence>
<dbReference type="SUPFAM" id="SSF51419">
    <property type="entry name" value="PLP-binding barrel"/>
    <property type="match status" value="1"/>
</dbReference>
<dbReference type="NCBIfam" id="TIGR00044">
    <property type="entry name" value="YggS family pyridoxal phosphate-dependent enzyme"/>
    <property type="match status" value="1"/>
</dbReference>
<dbReference type="InterPro" id="IPR029066">
    <property type="entry name" value="PLP-binding_barrel"/>
</dbReference>
<protein>
    <recommendedName>
        <fullName evidence="2">Pyridoxal phosphate homeostasis protein</fullName>
        <shortName evidence="2">PLP homeostasis protein</shortName>
    </recommendedName>
</protein>
<evidence type="ECO:0000256" key="3">
    <source>
        <dbReference type="PIRSR" id="PIRSR004848-1"/>
    </source>
</evidence>
<dbReference type="Pfam" id="PF01168">
    <property type="entry name" value="Ala_racemase_N"/>
    <property type="match status" value="1"/>
</dbReference>
<dbReference type="EMBL" id="LS483487">
    <property type="protein sequence ID" value="SQJ06775.1"/>
    <property type="molecule type" value="Genomic_DNA"/>
</dbReference>
<dbReference type="KEGG" id="ful:C4N20_00650"/>
<evidence type="ECO:0000256" key="1">
    <source>
        <dbReference type="ARBA" id="ARBA00022898"/>
    </source>
</evidence>
<dbReference type="PANTHER" id="PTHR10146">
    <property type="entry name" value="PROLINE SYNTHETASE CO-TRANSCRIBED BACTERIAL HOMOLOG PROTEIN"/>
    <property type="match status" value="1"/>
</dbReference>
<feature type="modified residue" description="N6-(pyridoxal phosphate)lysine" evidence="2 3">
    <location>
        <position position="32"/>
    </location>
</feature>
<evidence type="ECO:0000313" key="7">
    <source>
        <dbReference type="Proteomes" id="UP000249008"/>
    </source>
</evidence>
<evidence type="ECO:0000256" key="2">
    <source>
        <dbReference type="HAMAP-Rule" id="MF_02087"/>
    </source>
</evidence>
<evidence type="ECO:0000313" key="6">
    <source>
        <dbReference type="EMBL" id="SQJ06775.1"/>
    </source>
</evidence>
<keyword evidence="1 2" id="KW-0663">Pyridoxal phosphate</keyword>
<dbReference type="HAMAP" id="MF_02087">
    <property type="entry name" value="PLP_homeostasis"/>
    <property type="match status" value="1"/>
</dbReference>
<evidence type="ECO:0000259" key="5">
    <source>
        <dbReference type="Pfam" id="PF01168"/>
    </source>
</evidence>
<organism evidence="6 7">
    <name type="scientific">Fusobacterium ulcerans</name>
    <dbReference type="NCBI Taxonomy" id="861"/>
    <lineage>
        <taxon>Bacteria</taxon>
        <taxon>Fusobacteriati</taxon>
        <taxon>Fusobacteriota</taxon>
        <taxon>Fusobacteriia</taxon>
        <taxon>Fusobacteriales</taxon>
        <taxon>Fusobacteriaceae</taxon>
        <taxon>Fusobacterium</taxon>
    </lineage>
</organism>
<name>A0AAX2JCR7_9FUSO</name>
<dbReference type="PANTHER" id="PTHR10146:SF14">
    <property type="entry name" value="PYRIDOXAL PHOSPHATE HOMEOSTASIS PROTEIN"/>
    <property type="match status" value="1"/>
</dbReference>
<comment type="similarity">
    <text evidence="2 4">Belongs to the pyridoxal phosphate-binding protein YggS/PROSC family.</text>
</comment>
<accession>A0AAX2JCR7</accession>
<dbReference type="GeneID" id="78453298"/>
<sequence length="225" mass="26216">MGDIKKNISEIEEDIKKHSLNPEKSRFIAVTKYVGPEEMLPIIDCGVKVFGENKAQVMKDKQEKFNEMGIKDVEWHFIGNLQKNKVKYIAEYVKMIHSVNKLSLAQEIDKRAEQYNRVIDVLLEINIAGEESKEGYDLEELYKELPQLMELKNINIIGLMTMAPFVEDEELLRSVFKRLREIKDELNEKWFKGKLVELSMGMTNDYKIALEEGATLIRVGRKIFQ</sequence>
<dbReference type="InterPro" id="IPR001608">
    <property type="entry name" value="Ala_racemase_N"/>
</dbReference>
<feature type="domain" description="Alanine racemase N-terminal" evidence="5">
    <location>
        <begin position="15"/>
        <end position="220"/>
    </location>
</feature>
<comment type="cofactor">
    <cofactor evidence="3">
        <name>pyridoxal 5'-phosphate</name>
        <dbReference type="ChEBI" id="CHEBI:597326"/>
    </cofactor>
</comment>
<dbReference type="CDD" id="cd00635">
    <property type="entry name" value="PLPDE_III_YBL036c_like"/>
    <property type="match status" value="1"/>
</dbReference>
<proteinExistence type="inferred from homology"/>
<dbReference type="PROSITE" id="PS01211">
    <property type="entry name" value="UPF0001"/>
    <property type="match status" value="1"/>
</dbReference>
<dbReference type="RefSeq" id="WP_005981945.1">
    <property type="nucleotide sequence ID" value="NZ_CABKNW010000005.1"/>
</dbReference>
<dbReference type="Gene3D" id="3.20.20.10">
    <property type="entry name" value="Alanine racemase"/>
    <property type="match status" value="1"/>
</dbReference>